<dbReference type="InterPro" id="IPR044135">
    <property type="entry name" value="Met-tRNA-FMT_C"/>
</dbReference>
<reference evidence="8 9" key="1">
    <citation type="submission" date="2015-01" db="EMBL/GenBank/DDBJ databases">
        <title>Desulfovibrio sp. JC271 draft genome sequence.</title>
        <authorList>
            <person name="Shivani Y."/>
            <person name="Subhash Y."/>
            <person name="Sasikala C."/>
            <person name="Ramana C.V."/>
        </authorList>
    </citation>
    <scope>NUCLEOTIDE SEQUENCE [LARGE SCALE GENOMIC DNA]</scope>
    <source>
        <strain evidence="8 9">JC271</strain>
    </source>
</reference>
<dbReference type="InterPro" id="IPR011034">
    <property type="entry name" value="Formyl_transferase-like_C_sf"/>
</dbReference>
<dbReference type="OrthoDB" id="9802815at2"/>
<dbReference type="CDD" id="cd08646">
    <property type="entry name" value="FMT_core_Met-tRNA-FMT_N"/>
    <property type="match status" value="1"/>
</dbReference>
<dbReference type="EC" id="2.1.2.9" evidence="2 5"/>
<dbReference type="GO" id="GO:0004479">
    <property type="term" value="F:methionyl-tRNA formyltransferase activity"/>
    <property type="evidence" value="ECO:0007669"/>
    <property type="project" value="UniProtKB-UniRule"/>
</dbReference>
<comment type="function">
    <text evidence="5">Attaches a formyl group to the free amino group of methionyl-tRNA(fMet). The formyl group appears to play a dual role in the initiator identity of N-formylmethionyl-tRNA by promoting its recognition by IF2 and preventing the misappropriation of this tRNA by the elongation apparatus.</text>
</comment>
<gene>
    <name evidence="5" type="primary">fmt</name>
    <name evidence="8" type="ORF">SP90_09055</name>
</gene>
<evidence type="ECO:0000259" key="6">
    <source>
        <dbReference type="Pfam" id="PF00551"/>
    </source>
</evidence>
<comment type="similarity">
    <text evidence="1 5">Belongs to the Fmt family.</text>
</comment>
<dbReference type="HAMAP" id="MF_00182">
    <property type="entry name" value="Formyl_trans"/>
    <property type="match status" value="1"/>
</dbReference>
<evidence type="ECO:0000259" key="7">
    <source>
        <dbReference type="Pfam" id="PF02911"/>
    </source>
</evidence>
<keyword evidence="4 5" id="KW-0648">Protein biosynthesis</keyword>
<feature type="domain" description="Formyl transferase C-terminal" evidence="7">
    <location>
        <begin position="211"/>
        <end position="314"/>
    </location>
</feature>
<comment type="catalytic activity">
    <reaction evidence="5">
        <text>L-methionyl-tRNA(fMet) + (6R)-10-formyltetrahydrofolate = N-formyl-L-methionyl-tRNA(fMet) + (6S)-5,6,7,8-tetrahydrofolate + H(+)</text>
        <dbReference type="Rhea" id="RHEA:24380"/>
        <dbReference type="Rhea" id="RHEA-COMP:9952"/>
        <dbReference type="Rhea" id="RHEA-COMP:9953"/>
        <dbReference type="ChEBI" id="CHEBI:15378"/>
        <dbReference type="ChEBI" id="CHEBI:57453"/>
        <dbReference type="ChEBI" id="CHEBI:78530"/>
        <dbReference type="ChEBI" id="CHEBI:78844"/>
        <dbReference type="ChEBI" id="CHEBI:195366"/>
        <dbReference type="EC" id="2.1.2.9"/>
    </reaction>
</comment>
<evidence type="ECO:0000313" key="8">
    <source>
        <dbReference type="EMBL" id="OBQ51741.1"/>
    </source>
</evidence>
<dbReference type="InterPro" id="IPR005794">
    <property type="entry name" value="Fmt"/>
</dbReference>
<dbReference type="InterPro" id="IPR036477">
    <property type="entry name" value="Formyl_transf_N_sf"/>
</dbReference>
<protein>
    <recommendedName>
        <fullName evidence="2 5">Methionyl-tRNA formyltransferase</fullName>
        <ecNumber evidence="2 5">2.1.2.9</ecNumber>
    </recommendedName>
</protein>
<evidence type="ECO:0000256" key="3">
    <source>
        <dbReference type="ARBA" id="ARBA00022679"/>
    </source>
</evidence>
<comment type="caution">
    <text evidence="8">The sequence shown here is derived from an EMBL/GenBank/DDBJ whole genome shotgun (WGS) entry which is preliminary data.</text>
</comment>
<dbReference type="PATRIC" id="fig|1560234.3.peg.642"/>
<evidence type="ECO:0000256" key="1">
    <source>
        <dbReference type="ARBA" id="ARBA00010699"/>
    </source>
</evidence>
<organism evidence="8 9">
    <name type="scientific">Halodesulfovibrio spirochaetisodalis</name>
    <dbReference type="NCBI Taxonomy" id="1560234"/>
    <lineage>
        <taxon>Bacteria</taxon>
        <taxon>Pseudomonadati</taxon>
        <taxon>Thermodesulfobacteriota</taxon>
        <taxon>Desulfovibrionia</taxon>
        <taxon>Desulfovibrionales</taxon>
        <taxon>Desulfovibrionaceae</taxon>
        <taxon>Halodesulfovibrio</taxon>
    </lineage>
</organism>
<dbReference type="PANTHER" id="PTHR11138:SF5">
    <property type="entry name" value="METHIONYL-TRNA FORMYLTRANSFERASE, MITOCHONDRIAL"/>
    <property type="match status" value="1"/>
</dbReference>
<dbReference type="InterPro" id="IPR002376">
    <property type="entry name" value="Formyl_transf_N"/>
</dbReference>
<dbReference type="AlphaFoldDB" id="A0A1B7XCW7"/>
<dbReference type="Pfam" id="PF00551">
    <property type="entry name" value="Formyl_trans_N"/>
    <property type="match status" value="1"/>
</dbReference>
<dbReference type="InterPro" id="IPR001555">
    <property type="entry name" value="GART_AS"/>
</dbReference>
<feature type="domain" description="Formyl transferase N-terminal" evidence="6">
    <location>
        <begin position="9"/>
        <end position="188"/>
    </location>
</feature>
<dbReference type="GO" id="GO:0005829">
    <property type="term" value="C:cytosol"/>
    <property type="evidence" value="ECO:0007669"/>
    <property type="project" value="TreeGrafter"/>
</dbReference>
<sequence>MDEAVGKLRVVYMGTPDFAATILDRVSQWKGAEVVGVYTQPDRPCGRGQVCKPSAVKGLALEKGYDIYQPLNFKEDADVEQLAALKPDVLLVAAYGLILPQRVLDIATYGAINVHASLLPKYRGAAPIQRAIMNGDPVTGITIMQMEKGLDSGPILLQRALAIGIDDTAGTLHDELAVLGGDLLVEALQKLVVGDLHPKVQDHDRSTHAAKLTKAEGLLDWNKTALELHAHLRGISPWPGGYFILERAGKKSVRVAIEPGSIGPELEEGFAPGTVLGLQDDAIAIATADRAYLVRNLRPANKKVMDAKAFACGYLAQCDDATCSGEGLC</sequence>
<name>A0A1B7XCW7_9BACT</name>
<dbReference type="InterPro" id="IPR005793">
    <property type="entry name" value="Formyl_trans_C"/>
</dbReference>
<accession>A0A1B7XCW7</accession>
<feature type="binding site" evidence="5">
    <location>
        <begin position="117"/>
        <end position="120"/>
    </location>
    <ligand>
        <name>(6S)-5,6,7,8-tetrahydrofolate</name>
        <dbReference type="ChEBI" id="CHEBI:57453"/>
    </ligand>
</feature>
<dbReference type="InterPro" id="IPR041711">
    <property type="entry name" value="Met-tRNA-FMT_N"/>
</dbReference>
<dbReference type="RefSeq" id="WP_066854739.1">
    <property type="nucleotide sequence ID" value="NZ_JXMS01000013.1"/>
</dbReference>
<dbReference type="PROSITE" id="PS00373">
    <property type="entry name" value="GART"/>
    <property type="match status" value="1"/>
</dbReference>
<dbReference type="PANTHER" id="PTHR11138">
    <property type="entry name" value="METHIONYL-TRNA FORMYLTRANSFERASE"/>
    <property type="match status" value="1"/>
</dbReference>
<evidence type="ECO:0000256" key="2">
    <source>
        <dbReference type="ARBA" id="ARBA00012261"/>
    </source>
</evidence>
<dbReference type="CDD" id="cd08704">
    <property type="entry name" value="Met_tRNA_FMT_C"/>
    <property type="match status" value="1"/>
</dbReference>
<dbReference type="Gene3D" id="3.40.50.12230">
    <property type="match status" value="1"/>
</dbReference>
<evidence type="ECO:0000256" key="5">
    <source>
        <dbReference type="HAMAP-Rule" id="MF_00182"/>
    </source>
</evidence>
<dbReference type="NCBIfam" id="TIGR00460">
    <property type="entry name" value="fmt"/>
    <property type="match status" value="1"/>
</dbReference>
<dbReference type="Proteomes" id="UP000091979">
    <property type="component" value="Unassembled WGS sequence"/>
</dbReference>
<dbReference type="SUPFAM" id="SSF50486">
    <property type="entry name" value="FMT C-terminal domain-like"/>
    <property type="match status" value="1"/>
</dbReference>
<keyword evidence="3 5" id="KW-0808">Transferase</keyword>
<evidence type="ECO:0000256" key="4">
    <source>
        <dbReference type="ARBA" id="ARBA00022917"/>
    </source>
</evidence>
<dbReference type="SUPFAM" id="SSF53328">
    <property type="entry name" value="Formyltransferase"/>
    <property type="match status" value="1"/>
</dbReference>
<dbReference type="STRING" id="1560234.SP90_09055"/>
<dbReference type="Pfam" id="PF02911">
    <property type="entry name" value="Formyl_trans_C"/>
    <property type="match status" value="1"/>
</dbReference>
<dbReference type="EMBL" id="JXMS01000013">
    <property type="protein sequence ID" value="OBQ51741.1"/>
    <property type="molecule type" value="Genomic_DNA"/>
</dbReference>
<evidence type="ECO:0000313" key="9">
    <source>
        <dbReference type="Proteomes" id="UP000091979"/>
    </source>
</evidence>
<keyword evidence="9" id="KW-1185">Reference proteome</keyword>
<proteinExistence type="inferred from homology"/>